<evidence type="ECO:0000259" key="4">
    <source>
        <dbReference type="PROSITE" id="PS01124"/>
    </source>
</evidence>
<evidence type="ECO:0000256" key="2">
    <source>
        <dbReference type="ARBA" id="ARBA00023125"/>
    </source>
</evidence>
<dbReference type="PANTHER" id="PTHR43280">
    <property type="entry name" value="ARAC-FAMILY TRANSCRIPTIONAL REGULATOR"/>
    <property type="match status" value="1"/>
</dbReference>
<dbReference type="InterPro" id="IPR011051">
    <property type="entry name" value="RmlC_Cupin_sf"/>
</dbReference>
<dbReference type="Proteomes" id="UP000198412">
    <property type="component" value="Unassembled WGS sequence"/>
</dbReference>
<proteinExistence type="predicted"/>
<keyword evidence="3" id="KW-0804">Transcription</keyword>
<dbReference type="Pfam" id="PF02311">
    <property type="entry name" value="AraC_binding"/>
    <property type="match status" value="1"/>
</dbReference>
<dbReference type="Gene3D" id="1.10.10.60">
    <property type="entry name" value="Homeodomain-like"/>
    <property type="match status" value="2"/>
</dbReference>
<name>A0A238V9Q4_9FLAO</name>
<keyword evidence="2" id="KW-0238">DNA-binding</keyword>
<accession>A0A238V9Q4</accession>
<evidence type="ECO:0000256" key="3">
    <source>
        <dbReference type="ARBA" id="ARBA00023163"/>
    </source>
</evidence>
<dbReference type="PANTHER" id="PTHR43280:SF27">
    <property type="entry name" value="TRANSCRIPTIONAL REGULATOR MTLR"/>
    <property type="match status" value="1"/>
</dbReference>
<dbReference type="PROSITE" id="PS00041">
    <property type="entry name" value="HTH_ARAC_FAMILY_1"/>
    <property type="match status" value="1"/>
</dbReference>
<dbReference type="EMBL" id="FZNX01000001">
    <property type="protein sequence ID" value="SNR31162.1"/>
    <property type="molecule type" value="Genomic_DNA"/>
</dbReference>
<evidence type="ECO:0000256" key="1">
    <source>
        <dbReference type="ARBA" id="ARBA00023015"/>
    </source>
</evidence>
<sequence length="287" mass="34002">MSRIINREITQLEPENGFLVIKRMKQKFDFPIHFHPEYELNFIQNGKGVRRVVGNSMEELEEIELVLVGPYVVHGWETHNCKSDSIYEMTIQFNNSVFDDELLSLRMFKPIKDMLERSKHGILFSKQISLELMPQIKEFTKIEDVNDFIKLLTLLQGLANSKDQRMLSTSVSNNNEYEHSKRIKLVYEYVQENYNRKISLPEISDIVNMTPVSFNRFIKKRTGKTFVDYLNHTRLSYATKWLIETDLNIGEIGFNSGFNNIANFNRIFKKFKNCTPNEYRMRFERIN</sequence>
<dbReference type="OrthoDB" id="1410704at2"/>
<evidence type="ECO:0000313" key="6">
    <source>
        <dbReference type="Proteomes" id="UP000198412"/>
    </source>
</evidence>
<dbReference type="RefSeq" id="WP_089376540.1">
    <property type="nucleotide sequence ID" value="NZ_FZNX01000001.1"/>
</dbReference>
<dbReference type="Pfam" id="PF12833">
    <property type="entry name" value="HTH_18"/>
    <property type="match status" value="1"/>
</dbReference>
<keyword evidence="6" id="KW-1185">Reference proteome</keyword>
<dbReference type="InterPro" id="IPR003313">
    <property type="entry name" value="AraC-bd"/>
</dbReference>
<dbReference type="PROSITE" id="PS01124">
    <property type="entry name" value="HTH_ARAC_FAMILY_2"/>
    <property type="match status" value="1"/>
</dbReference>
<dbReference type="SUPFAM" id="SSF51182">
    <property type="entry name" value="RmlC-like cupins"/>
    <property type="match status" value="1"/>
</dbReference>
<feature type="domain" description="HTH araC/xylS-type" evidence="4">
    <location>
        <begin position="184"/>
        <end position="282"/>
    </location>
</feature>
<dbReference type="SMART" id="SM00342">
    <property type="entry name" value="HTH_ARAC"/>
    <property type="match status" value="1"/>
</dbReference>
<reference evidence="6" key="1">
    <citation type="submission" date="2017-06" db="EMBL/GenBank/DDBJ databases">
        <authorList>
            <person name="Varghese N."/>
            <person name="Submissions S."/>
        </authorList>
    </citation>
    <scope>NUCLEOTIDE SEQUENCE [LARGE SCALE GENOMIC DNA]</scope>
    <source>
        <strain evidence="6">DSM 27993</strain>
    </source>
</reference>
<keyword evidence="1" id="KW-0805">Transcription regulation</keyword>
<dbReference type="GO" id="GO:0003700">
    <property type="term" value="F:DNA-binding transcription factor activity"/>
    <property type="evidence" value="ECO:0007669"/>
    <property type="project" value="InterPro"/>
</dbReference>
<organism evidence="5 6">
    <name type="scientific">Lutibacter flavus</name>
    <dbReference type="NCBI Taxonomy" id="691689"/>
    <lineage>
        <taxon>Bacteria</taxon>
        <taxon>Pseudomonadati</taxon>
        <taxon>Bacteroidota</taxon>
        <taxon>Flavobacteriia</taxon>
        <taxon>Flavobacteriales</taxon>
        <taxon>Flavobacteriaceae</taxon>
        <taxon>Lutibacter</taxon>
    </lineage>
</organism>
<protein>
    <submittedName>
        <fullName evidence="5">Transcriptional regulator, AraC family</fullName>
    </submittedName>
</protein>
<dbReference type="AlphaFoldDB" id="A0A238V9Q4"/>
<dbReference type="GO" id="GO:0043565">
    <property type="term" value="F:sequence-specific DNA binding"/>
    <property type="evidence" value="ECO:0007669"/>
    <property type="project" value="InterPro"/>
</dbReference>
<evidence type="ECO:0000313" key="5">
    <source>
        <dbReference type="EMBL" id="SNR31162.1"/>
    </source>
</evidence>
<dbReference type="SUPFAM" id="SSF46689">
    <property type="entry name" value="Homeodomain-like"/>
    <property type="match status" value="2"/>
</dbReference>
<dbReference type="InterPro" id="IPR009057">
    <property type="entry name" value="Homeodomain-like_sf"/>
</dbReference>
<dbReference type="InterPro" id="IPR018062">
    <property type="entry name" value="HTH_AraC-typ_CS"/>
</dbReference>
<dbReference type="InterPro" id="IPR018060">
    <property type="entry name" value="HTH_AraC"/>
</dbReference>
<gene>
    <name evidence="5" type="ORF">SAMN04488111_0165</name>
</gene>